<dbReference type="VEuPathDB" id="FungiDB:CHGG_07365"/>
<feature type="compositionally biased region" description="Polar residues" evidence="1">
    <location>
        <begin position="98"/>
        <end position="112"/>
    </location>
</feature>
<name>Q2GXD9_CHAGB</name>
<proteinExistence type="predicted"/>
<feature type="compositionally biased region" description="Low complexity" evidence="1">
    <location>
        <begin position="65"/>
        <end position="87"/>
    </location>
</feature>
<evidence type="ECO:0000313" key="2">
    <source>
        <dbReference type="EMBL" id="EAQ86112.1"/>
    </source>
</evidence>
<dbReference type="InParanoid" id="Q2GXD9"/>
<dbReference type="RefSeq" id="XP_001225021.1">
    <property type="nucleotide sequence ID" value="XM_001225020.1"/>
</dbReference>
<accession>Q2GXD9</accession>
<organism evidence="2 3">
    <name type="scientific">Chaetomium globosum (strain ATCC 6205 / CBS 148.51 / DSM 1962 / NBRC 6347 / NRRL 1970)</name>
    <name type="common">Soil fungus</name>
    <dbReference type="NCBI Taxonomy" id="306901"/>
    <lineage>
        <taxon>Eukaryota</taxon>
        <taxon>Fungi</taxon>
        <taxon>Dikarya</taxon>
        <taxon>Ascomycota</taxon>
        <taxon>Pezizomycotina</taxon>
        <taxon>Sordariomycetes</taxon>
        <taxon>Sordariomycetidae</taxon>
        <taxon>Sordariales</taxon>
        <taxon>Chaetomiaceae</taxon>
        <taxon>Chaetomium</taxon>
    </lineage>
</organism>
<feature type="region of interest" description="Disordered" evidence="1">
    <location>
        <begin position="63"/>
        <end position="118"/>
    </location>
</feature>
<dbReference type="HOGENOM" id="CLU_1586277_0_0_1"/>
<gene>
    <name evidence="2" type="ORF">CHGG_07365</name>
</gene>
<evidence type="ECO:0000256" key="1">
    <source>
        <dbReference type="SAM" id="MobiDB-lite"/>
    </source>
</evidence>
<dbReference type="GeneID" id="4393550"/>
<dbReference type="OrthoDB" id="3649348at2759"/>
<keyword evidence="3" id="KW-1185">Reference proteome</keyword>
<dbReference type="AlphaFoldDB" id="Q2GXD9"/>
<evidence type="ECO:0000313" key="3">
    <source>
        <dbReference type="Proteomes" id="UP000001056"/>
    </source>
</evidence>
<reference evidence="3" key="1">
    <citation type="journal article" date="2015" name="Genome Announc.">
        <title>Draft genome sequence of the cellulolytic fungus Chaetomium globosum.</title>
        <authorList>
            <person name="Cuomo C.A."/>
            <person name="Untereiner W.A."/>
            <person name="Ma L.-J."/>
            <person name="Grabherr M."/>
            <person name="Birren B.W."/>
        </authorList>
    </citation>
    <scope>NUCLEOTIDE SEQUENCE [LARGE SCALE GENOMIC DNA]</scope>
    <source>
        <strain evidence="3">ATCC 6205 / CBS 148.51 / DSM 1962 / NBRC 6347 / NRRL 1970</strain>
    </source>
</reference>
<sequence length="168" mass="17511">MSMHLPVMPNSLNFAAQPSTPSFNNGCTMVSPNPSARSSYPDLDVIHVCLDLPTALAELPQLFSPMPTNTSTGETTNPTATPLARSSPPSPPLPASGVGSNSTHLRPSSATPRPTKRPQAVLFSHKFTRDEAHAVTDDVLGATGGPYYTTHLLLPPQGGGASPCLDKG</sequence>
<protein>
    <submittedName>
        <fullName evidence="2">Uncharacterized protein</fullName>
    </submittedName>
</protein>
<dbReference type="Proteomes" id="UP000001056">
    <property type="component" value="Unassembled WGS sequence"/>
</dbReference>
<dbReference type="EMBL" id="CH408033">
    <property type="protein sequence ID" value="EAQ86112.1"/>
    <property type="molecule type" value="Genomic_DNA"/>
</dbReference>